<evidence type="ECO:0008006" key="8">
    <source>
        <dbReference type="Google" id="ProtNLM"/>
    </source>
</evidence>
<proteinExistence type="predicted"/>
<comment type="caution">
    <text evidence="6">The sequence shown here is derived from an EMBL/GenBank/DDBJ whole genome shotgun (WGS) entry which is preliminary data.</text>
</comment>
<evidence type="ECO:0000313" key="7">
    <source>
        <dbReference type="Proteomes" id="UP001301958"/>
    </source>
</evidence>
<dbReference type="PANTHER" id="PTHR10039">
    <property type="entry name" value="AMELOGENIN"/>
    <property type="match status" value="1"/>
</dbReference>
<evidence type="ECO:0000313" key="6">
    <source>
        <dbReference type="EMBL" id="KAK4220807.1"/>
    </source>
</evidence>
<feature type="coiled-coil region" evidence="2">
    <location>
        <begin position="21"/>
        <end position="94"/>
    </location>
</feature>
<dbReference type="InterPro" id="IPR036770">
    <property type="entry name" value="Ankyrin_rpt-contain_sf"/>
</dbReference>
<reference evidence="6" key="2">
    <citation type="submission" date="2023-05" db="EMBL/GenBank/DDBJ databases">
        <authorList>
            <consortium name="Lawrence Berkeley National Laboratory"/>
            <person name="Steindorff A."/>
            <person name="Hensen N."/>
            <person name="Bonometti L."/>
            <person name="Westerberg I."/>
            <person name="Brannstrom I.O."/>
            <person name="Guillou S."/>
            <person name="Cros-Aarteil S."/>
            <person name="Calhoun S."/>
            <person name="Haridas S."/>
            <person name="Kuo A."/>
            <person name="Mondo S."/>
            <person name="Pangilinan J."/>
            <person name="Riley R."/>
            <person name="Labutti K."/>
            <person name="Andreopoulos B."/>
            <person name="Lipzen A."/>
            <person name="Chen C."/>
            <person name="Yanf M."/>
            <person name="Daum C."/>
            <person name="Ng V."/>
            <person name="Clum A."/>
            <person name="Ohm R."/>
            <person name="Martin F."/>
            <person name="Silar P."/>
            <person name="Natvig D."/>
            <person name="Lalanne C."/>
            <person name="Gautier V."/>
            <person name="Ament-Velasquez S.L."/>
            <person name="Kruys A."/>
            <person name="Hutchinson M.I."/>
            <person name="Powell A.J."/>
            <person name="Barry K."/>
            <person name="Miller A.N."/>
            <person name="Grigoriev I.V."/>
            <person name="Debuchy R."/>
            <person name="Gladieux P."/>
            <person name="Thoren M.H."/>
            <person name="Johannesson H."/>
        </authorList>
    </citation>
    <scope>NUCLEOTIDE SEQUENCE</scope>
    <source>
        <strain evidence="6">CBS 990.96</strain>
    </source>
</reference>
<feature type="region of interest" description="Disordered" evidence="3">
    <location>
        <begin position="573"/>
        <end position="594"/>
    </location>
</feature>
<organism evidence="6 7">
    <name type="scientific">Podospora fimiseda</name>
    <dbReference type="NCBI Taxonomy" id="252190"/>
    <lineage>
        <taxon>Eukaryota</taxon>
        <taxon>Fungi</taxon>
        <taxon>Dikarya</taxon>
        <taxon>Ascomycota</taxon>
        <taxon>Pezizomycotina</taxon>
        <taxon>Sordariomycetes</taxon>
        <taxon>Sordariomycetidae</taxon>
        <taxon>Sordariales</taxon>
        <taxon>Podosporaceae</taxon>
        <taxon>Podospora</taxon>
    </lineage>
</organism>
<name>A0AAN7BEW6_9PEZI</name>
<gene>
    <name evidence="6" type="ORF">QBC38DRAFT_163141</name>
</gene>
<dbReference type="Proteomes" id="UP001301958">
    <property type="component" value="Unassembled WGS sequence"/>
</dbReference>
<keyword evidence="2" id="KW-0175">Coiled coil</keyword>
<dbReference type="InterPro" id="IPR056884">
    <property type="entry name" value="NPHP3-like_N"/>
</dbReference>
<dbReference type="Pfam" id="PF12796">
    <property type="entry name" value="Ank_2"/>
    <property type="match status" value="1"/>
</dbReference>
<accession>A0AAN7BEW6</accession>
<dbReference type="SMART" id="SM00248">
    <property type="entry name" value="ANK"/>
    <property type="match status" value="7"/>
</dbReference>
<dbReference type="InterPro" id="IPR027417">
    <property type="entry name" value="P-loop_NTPase"/>
</dbReference>
<dbReference type="Gene3D" id="3.40.50.300">
    <property type="entry name" value="P-loop containing nucleotide triphosphate hydrolases"/>
    <property type="match status" value="1"/>
</dbReference>
<dbReference type="SUPFAM" id="SSF52540">
    <property type="entry name" value="P-loop containing nucleoside triphosphate hydrolases"/>
    <property type="match status" value="1"/>
</dbReference>
<dbReference type="Pfam" id="PF24883">
    <property type="entry name" value="NPHP3_N"/>
    <property type="match status" value="1"/>
</dbReference>
<evidence type="ECO:0000259" key="5">
    <source>
        <dbReference type="Pfam" id="PF24883"/>
    </source>
</evidence>
<dbReference type="Pfam" id="PF00023">
    <property type="entry name" value="Ank"/>
    <property type="match status" value="2"/>
</dbReference>
<dbReference type="Pfam" id="PF22939">
    <property type="entry name" value="WHD_GPIID"/>
    <property type="match status" value="1"/>
</dbReference>
<evidence type="ECO:0000259" key="4">
    <source>
        <dbReference type="Pfam" id="PF22939"/>
    </source>
</evidence>
<dbReference type="AlphaFoldDB" id="A0AAN7BEW6"/>
<dbReference type="InterPro" id="IPR054471">
    <property type="entry name" value="GPIID_WHD"/>
</dbReference>
<keyword evidence="1" id="KW-0677">Repeat</keyword>
<dbReference type="Gene3D" id="1.25.40.20">
    <property type="entry name" value="Ankyrin repeat-containing domain"/>
    <property type="match status" value="2"/>
</dbReference>
<evidence type="ECO:0000256" key="1">
    <source>
        <dbReference type="ARBA" id="ARBA00022737"/>
    </source>
</evidence>
<protein>
    <recommendedName>
        <fullName evidence="8">NACHT domain-containing protein</fullName>
    </recommendedName>
</protein>
<evidence type="ECO:0000256" key="2">
    <source>
        <dbReference type="SAM" id="Coils"/>
    </source>
</evidence>
<dbReference type="SUPFAM" id="SSF48403">
    <property type="entry name" value="Ankyrin repeat"/>
    <property type="match status" value="1"/>
</dbReference>
<reference evidence="6" key="1">
    <citation type="journal article" date="2023" name="Mol. Phylogenet. Evol.">
        <title>Genome-scale phylogeny and comparative genomics of the fungal order Sordariales.</title>
        <authorList>
            <person name="Hensen N."/>
            <person name="Bonometti L."/>
            <person name="Westerberg I."/>
            <person name="Brannstrom I.O."/>
            <person name="Guillou S."/>
            <person name="Cros-Aarteil S."/>
            <person name="Calhoun S."/>
            <person name="Haridas S."/>
            <person name="Kuo A."/>
            <person name="Mondo S."/>
            <person name="Pangilinan J."/>
            <person name="Riley R."/>
            <person name="LaButti K."/>
            <person name="Andreopoulos B."/>
            <person name="Lipzen A."/>
            <person name="Chen C."/>
            <person name="Yan M."/>
            <person name="Daum C."/>
            <person name="Ng V."/>
            <person name="Clum A."/>
            <person name="Steindorff A."/>
            <person name="Ohm R.A."/>
            <person name="Martin F."/>
            <person name="Silar P."/>
            <person name="Natvig D.O."/>
            <person name="Lalanne C."/>
            <person name="Gautier V."/>
            <person name="Ament-Velasquez S.L."/>
            <person name="Kruys A."/>
            <person name="Hutchinson M.I."/>
            <person name="Powell A.J."/>
            <person name="Barry K."/>
            <person name="Miller A.N."/>
            <person name="Grigoriev I.V."/>
            <person name="Debuchy R."/>
            <person name="Gladieux P."/>
            <person name="Hiltunen Thoren M."/>
            <person name="Johannesson H."/>
        </authorList>
    </citation>
    <scope>NUCLEOTIDE SEQUENCE</scope>
    <source>
        <strain evidence="6">CBS 990.96</strain>
    </source>
</reference>
<feature type="domain" description="GPI inositol-deacylase winged helix" evidence="4">
    <location>
        <begin position="465"/>
        <end position="542"/>
    </location>
</feature>
<sequence>MDGAASVIAVIQLVERVGTLCSKYIKAVKNAKSDIERLQGELDRLRIILKDADELLQGPNAARLQTSQRFNGKLKECSLELNNLENKLKLKLDTGKQGKFMTRLRLHASKLKWPFESEDVNGLTRSLKRFQDELSASLNVDQTRLLLDNIERVDSEERRKILEWVSPILYVNHHNTVNEARTPGTCEWLLKNEKFQKWEDTSSSTILWLQGLPGAGKTFLTSKVIDHAQSLLEQSPNQEGFAFFYCNRNEEERHKPLCVLRSYVRQLSTAASHPTEMRKKLRGVWHQMSQRGSELGFEACKEQLLQSVNLYQKTTLVLDALDECDSDSRRQLADTIEFLLSKSERPLKVFISSRPCRDIQNRFRDKSNIEIQAAYNENDIRKFVDENIVKHEEWKDMAPRLQDDIISALLNVSEGMFQWASLQIKQILDLKTEAAIRDRLGKLPTTLKATYDEMYKKITGSHEHDRVIAERALKWVMCAREPLSTVELLSAIRLDSENDVFLLSEKITESLLLNMCNNLLLLDSQRNTWRFSHLSVVEYFEQNHWTRLQAHCHGAKVCLKFLIETYKEPRESKFEGESNDLGDKPNDKSETGDVFDSKHPFQVYTRHHWIAHIQEQEGQRRDALLASLLKRFLGSLEESSLQYQQWHRQLVSDGYEISDSSCFYGTVEEISPATASIFLVCRFSLYTLLSDWWTDKTIKLSPTNRTGYDLLTLAAAGGSRPICEVLLQQEKQVNISLQSGKYGSALAAAGFWGRVEIVKFLVQEGKADVNMPLESGNYGSALAAAAAGGEVEIVKFLVQEGKADVNMPLQSGYYGSALAAAAARGEVEIVKFLVQEGKADVNMPLESGNYGSALAAAAAEGEVEIVKFLVQEGKADVNMPLQSGDYGSALAAAAYRGRVETVKFLVQEGKADVNMPLQSGDYGSALAAAAAGGRVETVKFLVQEGKADVNMPLESGNYGSALAAAAAGGKVEIINHSIFPSSQTTTSFLLQSDIISKSFE</sequence>
<dbReference type="InterPro" id="IPR002110">
    <property type="entry name" value="Ankyrin_rpt"/>
</dbReference>
<keyword evidence="7" id="KW-1185">Reference proteome</keyword>
<dbReference type="PANTHER" id="PTHR10039:SF15">
    <property type="entry name" value="NACHT DOMAIN-CONTAINING PROTEIN"/>
    <property type="match status" value="1"/>
</dbReference>
<evidence type="ECO:0000256" key="3">
    <source>
        <dbReference type="SAM" id="MobiDB-lite"/>
    </source>
</evidence>
<dbReference type="EMBL" id="MU865636">
    <property type="protein sequence ID" value="KAK4220807.1"/>
    <property type="molecule type" value="Genomic_DNA"/>
</dbReference>
<feature type="domain" description="Nephrocystin 3-like N-terminal" evidence="5">
    <location>
        <begin position="184"/>
        <end position="354"/>
    </location>
</feature>